<dbReference type="Pfam" id="PF03477">
    <property type="entry name" value="ATP-cone"/>
    <property type="match status" value="1"/>
</dbReference>
<keyword evidence="2" id="KW-0862">Zinc</keyword>
<dbReference type="GO" id="GO:0005524">
    <property type="term" value="F:ATP binding"/>
    <property type="evidence" value="ECO:0007669"/>
    <property type="project" value="UniProtKB-UniRule"/>
</dbReference>
<dbReference type="STRING" id="748224.HMPREF9436_01505"/>
<gene>
    <name evidence="4" type="primary">nrdR</name>
    <name evidence="6" type="ORF">HMPREF9436_01505</name>
</gene>
<dbReference type="GO" id="GO:0045892">
    <property type="term" value="P:negative regulation of DNA-templated transcription"/>
    <property type="evidence" value="ECO:0007669"/>
    <property type="project" value="UniProtKB-UniRule"/>
</dbReference>
<keyword evidence="4" id="KW-0238">DNA-binding</keyword>
<comment type="caution">
    <text evidence="6">The sequence shown here is derived from an EMBL/GenBank/DDBJ whole genome shotgun (WGS) entry which is preliminary data.</text>
</comment>
<organism evidence="6 7">
    <name type="scientific">Faecalibacterium cf. prausnitzii KLE1255</name>
    <dbReference type="NCBI Taxonomy" id="748224"/>
    <lineage>
        <taxon>Bacteria</taxon>
        <taxon>Bacillati</taxon>
        <taxon>Bacillota</taxon>
        <taxon>Clostridia</taxon>
        <taxon>Eubacteriales</taxon>
        <taxon>Oscillospiraceae</taxon>
        <taxon>Faecalibacterium</taxon>
    </lineage>
</organism>
<dbReference type="Proteomes" id="UP000006028">
    <property type="component" value="Unassembled WGS sequence"/>
</dbReference>
<evidence type="ECO:0000313" key="6">
    <source>
        <dbReference type="EMBL" id="EFQ06909.1"/>
    </source>
</evidence>
<dbReference type="HOGENOM" id="CLU_108412_2_0_9"/>
<comment type="function">
    <text evidence="4">Negatively regulates transcription of bacterial ribonucleotide reductase nrd genes and operons by binding to NrdR-boxes.</text>
</comment>
<name>E2ZIL0_9FIRM</name>
<keyword evidence="4" id="KW-0678">Repressor</keyword>
<dbReference type="InterPro" id="IPR005144">
    <property type="entry name" value="ATP-cone_dom"/>
</dbReference>
<evidence type="ECO:0000256" key="3">
    <source>
        <dbReference type="ARBA" id="ARBA00022840"/>
    </source>
</evidence>
<dbReference type="AlphaFoldDB" id="E2ZIL0"/>
<evidence type="ECO:0000256" key="2">
    <source>
        <dbReference type="ARBA" id="ARBA00022833"/>
    </source>
</evidence>
<comment type="caution">
    <text evidence="4">Lacks conserved residue(s) required for the propagation of feature annotation.</text>
</comment>
<evidence type="ECO:0000313" key="7">
    <source>
        <dbReference type="Proteomes" id="UP000006028"/>
    </source>
</evidence>
<reference evidence="6 7" key="1">
    <citation type="submission" date="2010-08" db="EMBL/GenBank/DDBJ databases">
        <authorList>
            <person name="Weinstock G."/>
            <person name="Sodergren E."/>
            <person name="Clifton S."/>
            <person name="Fulton L."/>
            <person name="Fulton B."/>
            <person name="Courtney L."/>
            <person name="Fronick C."/>
            <person name="Harrison M."/>
            <person name="Strong C."/>
            <person name="Farmer C."/>
            <person name="Delahaunty K."/>
            <person name="Markovic C."/>
            <person name="Hall O."/>
            <person name="Minx P."/>
            <person name="Tomlinson C."/>
            <person name="Mitreva M."/>
            <person name="Hou S."/>
            <person name="Chen J."/>
            <person name="Wollam A."/>
            <person name="Pepin K.H."/>
            <person name="Johnson M."/>
            <person name="Bhonagiri V."/>
            <person name="Zhang X."/>
            <person name="Suruliraj S."/>
            <person name="Warren W."/>
            <person name="Chinwalla A."/>
            <person name="Mardis E.R."/>
            <person name="Wilson R.K."/>
        </authorList>
    </citation>
    <scope>NUCLEOTIDE SEQUENCE [LARGE SCALE GENOMIC DNA]</scope>
    <source>
        <strain evidence="6 7">KLE1255</strain>
    </source>
</reference>
<dbReference type="EMBL" id="AECU01000120">
    <property type="protein sequence ID" value="EFQ06909.1"/>
    <property type="molecule type" value="Genomic_DNA"/>
</dbReference>
<keyword evidence="3 4" id="KW-0067">ATP-binding</keyword>
<dbReference type="GO" id="GO:0008270">
    <property type="term" value="F:zinc ion binding"/>
    <property type="evidence" value="ECO:0007669"/>
    <property type="project" value="InterPro"/>
</dbReference>
<evidence type="ECO:0000256" key="4">
    <source>
        <dbReference type="HAMAP-Rule" id="MF_00440"/>
    </source>
</evidence>
<dbReference type="InterPro" id="IPR003796">
    <property type="entry name" value="RNR_NrdR-like"/>
</dbReference>
<protein>
    <recommendedName>
        <fullName evidence="4">Transcriptional repressor NrdR</fullName>
    </recommendedName>
</protein>
<feature type="domain" description="ATP-cone" evidence="5">
    <location>
        <begin position="14"/>
        <end position="104"/>
    </location>
</feature>
<dbReference type="eggNOG" id="COG1327">
    <property type="taxonomic scope" value="Bacteria"/>
</dbReference>
<dbReference type="HAMAP" id="MF_00440">
    <property type="entry name" value="NrdR"/>
    <property type="match status" value="1"/>
</dbReference>
<dbReference type="GO" id="GO:0003677">
    <property type="term" value="F:DNA binding"/>
    <property type="evidence" value="ECO:0007669"/>
    <property type="project" value="UniProtKB-KW"/>
</dbReference>
<comment type="similarity">
    <text evidence="4">Belongs to the NrdR family.</text>
</comment>
<dbReference type="PANTHER" id="PTHR30455">
    <property type="entry name" value="TRANSCRIPTIONAL REPRESSOR NRDR"/>
    <property type="match status" value="1"/>
</dbReference>
<sequence>MRFTTYEVVETVPLVVIKKDSSREPFDRQKLLNAMVRACAKRPVSYESLERAVSSIEQTLLSSYDREIPSVRIGELTMQELKKIDEVAYVRFASVYRQFADVESFFNELKKLMGDRKEPQK</sequence>
<keyword evidence="4" id="KW-0804">Transcription</keyword>
<dbReference type="PANTHER" id="PTHR30455:SF2">
    <property type="entry name" value="TRANSCRIPTIONAL REPRESSOR NRDR"/>
    <property type="match status" value="1"/>
</dbReference>
<proteinExistence type="inferred from homology"/>
<accession>E2ZIL0</accession>
<keyword evidence="1 4" id="KW-0547">Nucleotide-binding</keyword>
<evidence type="ECO:0000259" key="5">
    <source>
        <dbReference type="PROSITE" id="PS51161"/>
    </source>
</evidence>
<dbReference type="NCBIfam" id="TIGR00244">
    <property type="entry name" value="transcriptional regulator NrdR"/>
    <property type="match status" value="1"/>
</dbReference>
<keyword evidence="4" id="KW-0805">Transcription regulation</keyword>
<dbReference type="PROSITE" id="PS51161">
    <property type="entry name" value="ATP_CONE"/>
    <property type="match status" value="1"/>
</dbReference>
<evidence type="ECO:0000256" key="1">
    <source>
        <dbReference type="ARBA" id="ARBA00022741"/>
    </source>
</evidence>